<comment type="caution">
    <text evidence="2">The sequence shown here is derived from an EMBL/GenBank/DDBJ whole genome shotgun (WGS) entry which is preliminary data.</text>
</comment>
<evidence type="ECO:0000313" key="2">
    <source>
        <dbReference type="EMBL" id="KKN54893.1"/>
    </source>
</evidence>
<feature type="transmembrane region" description="Helical" evidence="1">
    <location>
        <begin position="26"/>
        <end position="44"/>
    </location>
</feature>
<proteinExistence type="predicted"/>
<accession>A0A0F9UMQ1</accession>
<sequence length="74" mass="8181">MATGSSGDRWGDRCGVLVREHNHTDVAVVFFMLLATVLLFAILINERIEDSERAICIIDPVAGERLRECDGPLP</sequence>
<organism evidence="2">
    <name type="scientific">marine sediment metagenome</name>
    <dbReference type="NCBI Taxonomy" id="412755"/>
    <lineage>
        <taxon>unclassified sequences</taxon>
        <taxon>metagenomes</taxon>
        <taxon>ecological metagenomes</taxon>
    </lineage>
</organism>
<name>A0A0F9UMQ1_9ZZZZ</name>
<keyword evidence="1" id="KW-0812">Transmembrane</keyword>
<keyword evidence="1" id="KW-0472">Membrane</keyword>
<evidence type="ECO:0000256" key="1">
    <source>
        <dbReference type="SAM" id="Phobius"/>
    </source>
</evidence>
<protein>
    <submittedName>
        <fullName evidence="2">Uncharacterized protein</fullName>
    </submittedName>
</protein>
<dbReference type="EMBL" id="LAZR01000908">
    <property type="protein sequence ID" value="KKN54893.1"/>
    <property type="molecule type" value="Genomic_DNA"/>
</dbReference>
<reference evidence="2" key="1">
    <citation type="journal article" date="2015" name="Nature">
        <title>Complex archaea that bridge the gap between prokaryotes and eukaryotes.</title>
        <authorList>
            <person name="Spang A."/>
            <person name="Saw J.H."/>
            <person name="Jorgensen S.L."/>
            <person name="Zaremba-Niedzwiedzka K."/>
            <person name="Martijn J."/>
            <person name="Lind A.E."/>
            <person name="van Eijk R."/>
            <person name="Schleper C."/>
            <person name="Guy L."/>
            <person name="Ettema T.J."/>
        </authorList>
    </citation>
    <scope>NUCLEOTIDE SEQUENCE</scope>
</reference>
<dbReference type="AlphaFoldDB" id="A0A0F9UMQ1"/>
<gene>
    <name evidence="2" type="ORF">LCGC14_0587860</name>
</gene>
<keyword evidence="1" id="KW-1133">Transmembrane helix</keyword>